<dbReference type="GO" id="GO:0046872">
    <property type="term" value="F:metal ion binding"/>
    <property type="evidence" value="ECO:0007669"/>
    <property type="project" value="UniProtKB-UniRule"/>
</dbReference>
<comment type="cofactor">
    <cofactor evidence="7">
        <name>Mn(2+)</name>
        <dbReference type="ChEBI" id="CHEBI:29035"/>
    </cofactor>
    <cofactor evidence="7">
        <name>Ni(2+)</name>
        <dbReference type="ChEBI" id="CHEBI:49786"/>
    </cofactor>
</comment>
<comment type="domain">
    <text evidence="7">Subfamily III proteins have a conserved RTxK motif about 40-50 residues from the C-terminus; the threonine may be replaced by serine or cysteine.</text>
</comment>
<organism evidence="9 10">
    <name type="scientific">Colletotrichum incanum</name>
    <name type="common">Soybean anthracnose fungus</name>
    <dbReference type="NCBI Taxonomy" id="1573173"/>
    <lineage>
        <taxon>Eukaryota</taxon>
        <taxon>Fungi</taxon>
        <taxon>Dikarya</taxon>
        <taxon>Ascomycota</taxon>
        <taxon>Pezizomycotina</taxon>
        <taxon>Sordariomycetes</taxon>
        <taxon>Hypocreomycetidae</taxon>
        <taxon>Glomerellales</taxon>
        <taxon>Glomerellaceae</taxon>
        <taxon>Colletotrichum</taxon>
        <taxon>Colletotrichum spaethianum species complex</taxon>
    </lineage>
</organism>
<comment type="catalytic activity">
    <reaction evidence="6 7">
        <text>beta-D-fructose 6-phosphate = dihydroxyacetone + D-glyceraldehyde 3-phosphate</text>
        <dbReference type="Rhea" id="RHEA:28002"/>
        <dbReference type="ChEBI" id="CHEBI:16016"/>
        <dbReference type="ChEBI" id="CHEBI:57634"/>
        <dbReference type="ChEBI" id="CHEBI:59776"/>
    </reaction>
</comment>
<evidence type="ECO:0000256" key="4">
    <source>
        <dbReference type="ARBA" id="ARBA00022801"/>
    </source>
</evidence>
<evidence type="ECO:0000259" key="8">
    <source>
        <dbReference type="Pfam" id="PF01937"/>
    </source>
</evidence>
<dbReference type="InterPro" id="IPR039763">
    <property type="entry name" value="ARMT1"/>
</dbReference>
<dbReference type="GO" id="GO:0005634">
    <property type="term" value="C:nucleus"/>
    <property type="evidence" value="ECO:0007669"/>
    <property type="project" value="TreeGrafter"/>
</dbReference>
<dbReference type="Pfam" id="PF01937">
    <property type="entry name" value="ARMT1-like_dom"/>
    <property type="match status" value="1"/>
</dbReference>
<dbReference type="GO" id="GO:0103026">
    <property type="term" value="F:fructose-1-phosphatase activity"/>
    <property type="evidence" value="ECO:0007669"/>
    <property type="project" value="RHEA"/>
</dbReference>
<evidence type="ECO:0000313" key="10">
    <source>
        <dbReference type="Proteomes" id="UP000076584"/>
    </source>
</evidence>
<evidence type="ECO:0000313" key="9">
    <source>
        <dbReference type="EMBL" id="KZL84429.1"/>
    </source>
</evidence>
<feature type="non-terminal residue" evidence="9">
    <location>
        <position position="1"/>
    </location>
</feature>
<dbReference type="GO" id="GO:0006974">
    <property type="term" value="P:DNA damage response"/>
    <property type="evidence" value="ECO:0007669"/>
    <property type="project" value="TreeGrafter"/>
</dbReference>
<evidence type="ECO:0000256" key="6">
    <source>
        <dbReference type="ARBA" id="ARBA00048809"/>
    </source>
</evidence>
<dbReference type="STRING" id="1573173.A0A167DWH7"/>
<evidence type="ECO:0000256" key="3">
    <source>
        <dbReference type="ARBA" id="ARBA00022723"/>
    </source>
</evidence>
<dbReference type="GO" id="GO:0097023">
    <property type="term" value="F:fructose 6-phosphate aldolase activity"/>
    <property type="evidence" value="ECO:0007669"/>
    <property type="project" value="RHEA"/>
</dbReference>
<protein>
    <recommendedName>
        <fullName evidence="7">Sugar phosphate phosphatase</fullName>
        <ecNumber evidence="7">3.1.3.-</ecNumber>
    </recommendedName>
</protein>
<dbReference type="EC" id="3.1.3.-" evidence="7"/>
<dbReference type="InterPro" id="IPR036075">
    <property type="entry name" value="ARMT-1-like_metal-bd_sf"/>
</dbReference>
<dbReference type="PANTHER" id="PTHR12260">
    <property type="entry name" value="DAMAGE-CONTROL PHOSPHATASE ARMT1"/>
    <property type="match status" value="1"/>
</dbReference>
<proteinExistence type="inferred from homology"/>
<dbReference type="EMBL" id="LFIW01000874">
    <property type="protein sequence ID" value="KZL84429.1"/>
    <property type="molecule type" value="Genomic_DNA"/>
</dbReference>
<comment type="catalytic activity">
    <reaction evidence="1 7">
        <text>beta-D-fructose 1-phosphate + H2O = D-fructose + phosphate</text>
        <dbReference type="Rhea" id="RHEA:35603"/>
        <dbReference type="ChEBI" id="CHEBI:15377"/>
        <dbReference type="ChEBI" id="CHEBI:37721"/>
        <dbReference type="ChEBI" id="CHEBI:43474"/>
        <dbReference type="ChEBI" id="CHEBI:138881"/>
    </reaction>
</comment>
<gene>
    <name evidence="9" type="ORF">CI238_03532</name>
</gene>
<comment type="function">
    <text evidence="7">Metal-dependent phosphatase that shows phosphatase activity against several substrates, including fructose-1-phosphate and fructose-6-phosphate. Its preference for fructose-1-phosphate, a strong glycating agent that causes DNA damage rather than a canonical yeast metabolite, suggests a damage-control function in hexose phosphate metabolism.</text>
</comment>
<dbReference type="Gene3D" id="1.20.930.60">
    <property type="match status" value="1"/>
</dbReference>
<comment type="caution">
    <text evidence="9">The sequence shown here is derived from an EMBL/GenBank/DDBJ whole genome shotgun (WGS) entry which is preliminary data.</text>
</comment>
<evidence type="ECO:0000256" key="5">
    <source>
        <dbReference type="ARBA" id="ARBA00023211"/>
    </source>
</evidence>
<feature type="domain" description="Damage-control phosphatase ARMT1-like metal-binding" evidence="8">
    <location>
        <begin position="54"/>
        <end position="475"/>
    </location>
</feature>
<dbReference type="InterPro" id="IPR002791">
    <property type="entry name" value="ARMT1-like_metal-bd"/>
</dbReference>
<dbReference type="Gene3D" id="3.40.50.10880">
    <property type="entry name" value="Uncharacterised protein PF01937, DUF89, domain 3"/>
    <property type="match status" value="1"/>
</dbReference>
<keyword evidence="10" id="KW-1185">Reference proteome</keyword>
<sequence>LRSETPACKNISVAIISLDFSPTHPRSDSDLHPLIFTMPAPYSTGDKRSFGWVTARERWPVIITQAIDDLYRSVARTTDAEKEADGKKIIEQIARLKYEVQHDRPLTPIEDDGYPDVSIYNEELKKLGSPTWLNVPWLYCECYLFRRISTYFAKSTHWKNYDVFARQKISTFRSSRPAVLELASKYKELVEQLQKNKGAAQDEEAEKLLFTEMCEICLWGNATDLSLLTSLTYEDIQKLQGSEARKASEKNILVNDLPAVYELLKKAKAEGKKERRVDIVLDNAGFELYVDLILAGYLLSAGLVTNVVLHPKSIPWFVSDVLPGDFAQLLSAIANPKPFYETPSEDEELQNKTPEPLSEADAGNLSFLFQEWSQFHAEGQLILRPNRYWTHPGPFWQLPEEAKDLYEDLKTSEVVIFKGDLNYRKLTGDADWDAVTPFTEALKNIGPGSGLNILALRTCKADVVVGLQPGEDEKLLATEGGGGDSGARKWAWSGKWAVVSFSGGK</sequence>
<dbReference type="SUPFAM" id="SSF111321">
    <property type="entry name" value="AF1104-like"/>
    <property type="match status" value="1"/>
</dbReference>
<evidence type="ECO:0000256" key="1">
    <source>
        <dbReference type="ARBA" id="ARBA00001326"/>
    </source>
</evidence>
<dbReference type="AlphaFoldDB" id="A0A167DWH7"/>
<dbReference type="Proteomes" id="UP000076584">
    <property type="component" value="Unassembled WGS sequence"/>
</dbReference>
<evidence type="ECO:0000256" key="2">
    <source>
        <dbReference type="ARBA" id="ARBA00009519"/>
    </source>
</evidence>
<accession>A0A167DWH7</accession>
<evidence type="ECO:0000256" key="7">
    <source>
        <dbReference type="RuleBase" id="RU367030"/>
    </source>
</evidence>
<reference evidence="9 10" key="1">
    <citation type="submission" date="2015-06" db="EMBL/GenBank/DDBJ databases">
        <title>Survival trade-offs in plant roots during colonization by closely related pathogenic and mutualistic fungi.</title>
        <authorList>
            <person name="Hacquard S."/>
            <person name="Kracher B."/>
            <person name="Hiruma K."/>
            <person name="Weinman A."/>
            <person name="Muench P."/>
            <person name="Garrido Oter R."/>
            <person name="Ver Loren van Themaat E."/>
            <person name="Dallerey J.-F."/>
            <person name="Damm U."/>
            <person name="Henrissat B."/>
            <person name="Lespinet O."/>
            <person name="Thon M."/>
            <person name="Kemen E."/>
            <person name="McHardy A.C."/>
            <person name="Schulze-Lefert P."/>
            <person name="O'Connell R.J."/>
        </authorList>
    </citation>
    <scope>NUCLEOTIDE SEQUENCE [LARGE SCALE GENOMIC DNA]</scope>
    <source>
        <strain evidence="9 10">MAFF 238704</strain>
    </source>
</reference>
<keyword evidence="4 7" id="KW-0378">Hydrolase</keyword>
<keyword evidence="3 7" id="KW-0479">Metal-binding</keyword>
<dbReference type="FunFam" id="1.20.930.60:FF:000002">
    <property type="entry name" value="Protein-glutamate O-methyltransferase C1393.13"/>
    <property type="match status" value="1"/>
</dbReference>
<keyword evidence="5 7" id="KW-0464">Manganese</keyword>
<comment type="similarity">
    <text evidence="2 7">Belongs to the damage-control phosphatase family. Sugar phosphate phosphatase III subfamily.</text>
</comment>
<name>A0A167DWH7_COLIC</name>
<dbReference type="PANTHER" id="PTHR12260:SF6">
    <property type="entry name" value="DAMAGE-CONTROL PHOSPHATASE ARMT1"/>
    <property type="match status" value="1"/>
</dbReference>